<dbReference type="EMBL" id="LAZR01008085">
    <property type="protein sequence ID" value="KKM81054.1"/>
    <property type="molecule type" value="Genomic_DNA"/>
</dbReference>
<proteinExistence type="predicted"/>
<reference evidence="1" key="1">
    <citation type="journal article" date="2015" name="Nature">
        <title>Complex archaea that bridge the gap between prokaryotes and eukaryotes.</title>
        <authorList>
            <person name="Spang A."/>
            <person name="Saw J.H."/>
            <person name="Jorgensen S.L."/>
            <person name="Zaremba-Niedzwiedzka K."/>
            <person name="Martijn J."/>
            <person name="Lind A.E."/>
            <person name="van Eijk R."/>
            <person name="Schleper C."/>
            <person name="Guy L."/>
            <person name="Ettema T.J."/>
        </authorList>
    </citation>
    <scope>NUCLEOTIDE SEQUENCE</scope>
</reference>
<comment type="caution">
    <text evidence="1">The sequence shown here is derived from an EMBL/GenBank/DDBJ whole genome shotgun (WGS) entry which is preliminary data.</text>
</comment>
<protein>
    <submittedName>
        <fullName evidence="1">Uncharacterized protein</fullName>
    </submittedName>
</protein>
<accession>A0A0F9KFP2</accession>
<sequence>TTLLSPIDGSLGNAVDSEIIINIQDTVDSLNLNTITVTVDNSGSPVTVMQIGIFVNSWTGEIINNNPGGDDDYTIIFIRPASNPLYPDNQLIDIDVTAESSPSSFSFNTGSVSSIVDPTYTEELDLTGSGIPSGWTAISGGSGSDPTFSSGMQTITGAFGNSFISKTSYGLDFDPGFILDFEITNSSDNMGSGPNKDISIALVELQNEAKVLIYLNPYINPEIGMFTRTSAPDYVDNKVSVPVGDVLKVKVRISIKLIDNEYLARLYIGFNNSTNRTPTSVVLQQTIKALGTVVANNKILIGTISQTDQNLFFSKIAIANNIDPDLYFAKSSINYVLPVEGVVDGGDKILLSGNNIGSELISPDFSDLTWLSDVSQGTGSAIFVNNNILNLNIDSGTASVDDRAVCRFSLPLKSDLPGGSYTQFGIEVDSNLILTLPGFEVILFGLELKNGVNTFVLEMIANVSNGSVIYEVSIRDENRNIVENIDGATFFSQELGSVTSNIHTIGFIINGGIITLFINGQEKIKYGLTTTPISLLLYNKTSQVQTVNTKISNFNVYPLILFGDKPAINFINMNNNLISVFAPKNQNIGDVQISLRNQYFGIDLETFTYTQKLQESQIGGNNDVSVYVVDSIIKQPL</sequence>
<evidence type="ECO:0000313" key="1">
    <source>
        <dbReference type="EMBL" id="KKM81054.1"/>
    </source>
</evidence>
<feature type="non-terminal residue" evidence="1">
    <location>
        <position position="1"/>
    </location>
</feature>
<gene>
    <name evidence="1" type="ORF">LCGC14_1333650</name>
</gene>
<dbReference type="AlphaFoldDB" id="A0A0F9KFP2"/>
<name>A0A0F9KFP2_9ZZZZ</name>
<organism evidence="1">
    <name type="scientific">marine sediment metagenome</name>
    <dbReference type="NCBI Taxonomy" id="412755"/>
    <lineage>
        <taxon>unclassified sequences</taxon>
        <taxon>metagenomes</taxon>
        <taxon>ecological metagenomes</taxon>
    </lineage>
</organism>